<feature type="domain" description="DUF8040" evidence="1">
    <location>
        <begin position="63"/>
        <end position="155"/>
    </location>
</feature>
<evidence type="ECO:0000313" key="3">
    <source>
        <dbReference type="Proteomes" id="UP001604336"/>
    </source>
</evidence>
<dbReference type="AlphaFoldDB" id="A0ABD1QIV4"/>
<protein>
    <recommendedName>
        <fullName evidence="1">DUF8040 domain-containing protein</fullName>
    </recommendedName>
</protein>
<name>A0ABD1QIV4_9LAMI</name>
<sequence length="193" mass="22745">MNDQFMYESIRNGNSVDNSSDDEMDKLEQHIPLWLEYCRATESIVRDYLQRCRVRIQRFPNARNGHLFMLEALQEDPQIAFQEFRMYHPLFVNFTHILRDEFGLSRGPNVDIYEQVGMFVCILAHGKGYRQMRNMFGHSMDTIHHYFGVVLRAVVGLGARIIRPKPNYNEIPLGHRPCPNKHPHFQVSTVYTM</sequence>
<dbReference type="Pfam" id="PF26138">
    <property type="entry name" value="DUF8040"/>
    <property type="match status" value="1"/>
</dbReference>
<keyword evidence="3" id="KW-1185">Reference proteome</keyword>
<proteinExistence type="predicted"/>
<comment type="caution">
    <text evidence="2">The sequence shown here is derived from an EMBL/GenBank/DDBJ whole genome shotgun (WGS) entry which is preliminary data.</text>
</comment>
<dbReference type="InterPro" id="IPR058353">
    <property type="entry name" value="DUF8040"/>
</dbReference>
<dbReference type="EMBL" id="JBFOLK010000011">
    <property type="protein sequence ID" value="KAL2474939.1"/>
    <property type="molecule type" value="Genomic_DNA"/>
</dbReference>
<gene>
    <name evidence="2" type="ORF">Adt_35675</name>
</gene>
<evidence type="ECO:0000313" key="2">
    <source>
        <dbReference type="EMBL" id="KAL2474939.1"/>
    </source>
</evidence>
<accession>A0ABD1QIV4</accession>
<evidence type="ECO:0000259" key="1">
    <source>
        <dbReference type="Pfam" id="PF26138"/>
    </source>
</evidence>
<dbReference type="Proteomes" id="UP001604336">
    <property type="component" value="Unassembled WGS sequence"/>
</dbReference>
<reference evidence="3" key="1">
    <citation type="submission" date="2024-07" db="EMBL/GenBank/DDBJ databases">
        <title>Two chromosome-level genome assemblies of Korean endemic species Abeliophyllum distichum and Forsythia ovata (Oleaceae).</title>
        <authorList>
            <person name="Jang H."/>
        </authorList>
    </citation>
    <scope>NUCLEOTIDE SEQUENCE [LARGE SCALE GENOMIC DNA]</scope>
</reference>
<organism evidence="2 3">
    <name type="scientific">Abeliophyllum distichum</name>
    <dbReference type="NCBI Taxonomy" id="126358"/>
    <lineage>
        <taxon>Eukaryota</taxon>
        <taxon>Viridiplantae</taxon>
        <taxon>Streptophyta</taxon>
        <taxon>Embryophyta</taxon>
        <taxon>Tracheophyta</taxon>
        <taxon>Spermatophyta</taxon>
        <taxon>Magnoliopsida</taxon>
        <taxon>eudicotyledons</taxon>
        <taxon>Gunneridae</taxon>
        <taxon>Pentapetalae</taxon>
        <taxon>asterids</taxon>
        <taxon>lamiids</taxon>
        <taxon>Lamiales</taxon>
        <taxon>Oleaceae</taxon>
        <taxon>Forsythieae</taxon>
        <taxon>Abeliophyllum</taxon>
    </lineage>
</organism>